<dbReference type="InterPro" id="IPR036249">
    <property type="entry name" value="Thioredoxin-like_sf"/>
</dbReference>
<reference evidence="3 4" key="2">
    <citation type="submission" date="2023-12" db="EMBL/GenBank/DDBJ databases">
        <title>Description of an unclassified Opitutus bacterium of Verrucomicrobiota.</title>
        <authorList>
            <person name="Zhang D.-F."/>
        </authorList>
    </citation>
    <scope>NUCLEOTIDE SEQUENCE [LARGE SCALE GENOMIC DNA]</scope>
    <source>
        <strain evidence="3 4">WL0086</strain>
    </source>
</reference>
<feature type="domain" description="Thioredoxin" evidence="2">
    <location>
        <begin position="11"/>
        <end position="165"/>
    </location>
</feature>
<dbReference type="Proteomes" id="UP000738431">
    <property type="component" value="Chromosome"/>
</dbReference>
<sequence length="168" mass="19367">MKIARILAAVLLVCASMSVVHAEEENVAAFEQRLSEAVSGKGVTVVHLWATWCPNCWNEHDDNGWKNFIEANPEVKVIFVSIWGSKEHDHAELAKYDLGEQSNLEIWRHPNQARRGSERMVTLLGKEVTWIPTTWVYREGKQRFAINYGEVRFDMLQQMVDDSRPGQW</sequence>
<proteinExistence type="predicted"/>
<evidence type="ECO:0000256" key="1">
    <source>
        <dbReference type="SAM" id="SignalP"/>
    </source>
</evidence>
<accession>A0ABZ1CEU3</accession>
<organism evidence="3 4">
    <name type="scientific">Actomonas aquatica</name>
    <dbReference type="NCBI Taxonomy" id="2866162"/>
    <lineage>
        <taxon>Bacteria</taxon>
        <taxon>Pseudomonadati</taxon>
        <taxon>Verrucomicrobiota</taxon>
        <taxon>Opitutia</taxon>
        <taxon>Opitutales</taxon>
        <taxon>Opitutaceae</taxon>
        <taxon>Actomonas</taxon>
    </lineage>
</organism>
<dbReference type="SUPFAM" id="SSF52833">
    <property type="entry name" value="Thioredoxin-like"/>
    <property type="match status" value="1"/>
</dbReference>
<dbReference type="RefSeq" id="WP_221032058.1">
    <property type="nucleotide sequence ID" value="NZ_CP139781.1"/>
</dbReference>
<keyword evidence="4" id="KW-1185">Reference proteome</keyword>
<dbReference type="Gene3D" id="3.40.30.10">
    <property type="entry name" value="Glutaredoxin"/>
    <property type="match status" value="1"/>
</dbReference>
<gene>
    <name evidence="3" type="ORF">K1X11_011420</name>
</gene>
<dbReference type="PROSITE" id="PS51352">
    <property type="entry name" value="THIOREDOXIN_2"/>
    <property type="match status" value="1"/>
</dbReference>
<protein>
    <submittedName>
        <fullName evidence="3">Thioredoxin family protein</fullName>
    </submittedName>
</protein>
<dbReference type="CDD" id="cd02947">
    <property type="entry name" value="TRX_family"/>
    <property type="match status" value="1"/>
</dbReference>
<feature type="chain" id="PRO_5046016854" evidence="1">
    <location>
        <begin position="23"/>
        <end position="168"/>
    </location>
</feature>
<dbReference type="InterPro" id="IPR013766">
    <property type="entry name" value="Thioredoxin_domain"/>
</dbReference>
<reference evidence="3 4" key="1">
    <citation type="submission" date="2021-08" db="EMBL/GenBank/DDBJ databases">
        <authorList>
            <person name="Zhang D."/>
            <person name="Zhang A."/>
            <person name="Wang L."/>
        </authorList>
    </citation>
    <scope>NUCLEOTIDE SEQUENCE [LARGE SCALE GENOMIC DNA]</scope>
    <source>
        <strain evidence="3 4">WL0086</strain>
    </source>
</reference>
<evidence type="ECO:0000313" key="3">
    <source>
        <dbReference type="EMBL" id="WRQ90018.1"/>
    </source>
</evidence>
<feature type="signal peptide" evidence="1">
    <location>
        <begin position="1"/>
        <end position="22"/>
    </location>
</feature>
<name>A0ABZ1CEU3_9BACT</name>
<dbReference type="EMBL" id="CP139781">
    <property type="protein sequence ID" value="WRQ90018.1"/>
    <property type="molecule type" value="Genomic_DNA"/>
</dbReference>
<keyword evidence="1" id="KW-0732">Signal</keyword>
<evidence type="ECO:0000313" key="4">
    <source>
        <dbReference type="Proteomes" id="UP000738431"/>
    </source>
</evidence>
<evidence type="ECO:0000259" key="2">
    <source>
        <dbReference type="PROSITE" id="PS51352"/>
    </source>
</evidence>